<evidence type="ECO:0000256" key="2">
    <source>
        <dbReference type="ARBA" id="ARBA00049106"/>
    </source>
</evidence>
<dbReference type="Proteomes" id="UP000184501">
    <property type="component" value="Unassembled WGS sequence"/>
</dbReference>
<dbReference type="Gene3D" id="2.30.110.10">
    <property type="entry name" value="Electron Transport, Fmn-binding Protein, Chain A"/>
    <property type="match status" value="1"/>
</dbReference>
<dbReference type="EMBL" id="FQVN01000012">
    <property type="protein sequence ID" value="SHG67602.1"/>
    <property type="molecule type" value="Genomic_DNA"/>
</dbReference>
<dbReference type="InterPro" id="IPR012349">
    <property type="entry name" value="Split_barrel_FMN-bd"/>
</dbReference>
<dbReference type="GO" id="GO:0005886">
    <property type="term" value="C:plasma membrane"/>
    <property type="evidence" value="ECO:0007669"/>
    <property type="project" value="TreeGrafter"/>
</dbReference>
<dbReference type="AlphaFoldDB" id="A0A1M5LR32"/>
<comment type="catalytic activity">
    <reaction evidence="2">
        <text>oxidized coenzyme F420-(gamma-L-Glu)(n) + a quinol + H(+) = reduced coenzyme F420-(gamma-L-Glu)(n) + a quinone</text>
        <dbReference type="Rhea" id="RHEA:39663"/>
        <dbReference type="Rhea" id="RHEA-COMP:12939"/>
        <dbReference type="Rhea" id="RHEA-COMP:14378"/>
        <dbReference type="ChEBI" id="CHEBI:15378"/>
        <dbReference type="ChEBI" id="CHEBI:24646"/>
        <dbReference type="ChEBI" id="CHEBI:132124"/>
        <dbReference type="ChEBI" id="CHEBI:133980"/>
        <dbReference type="ChEBI" id="CHEBI:139511"/>
    </reaction>
</comment>
<sequence length="185" mass="20641">MDGAARSCPRVLLRSGNGFAPRREGDDDGGMNVLRQAFQWAQRQSWSSRFGRFLGPLDLAVQRRTAGRVRPLSLLGVPTLLLNTTGRRSGQTRQVALLHIPYRGGHLVIGSHYGLREHPGWSANLLAHPDAEVIAGGRTVPVRATLLTGDERAEAWREITRLWPVYNTYAARAGRQIRVFLLTRR</sequence>
<reference evidence="3 4" key="1">
    <citation type="submission" date="2016-11" db="EMBL/GenBank/DDBJ databases">
        <authorList>
            <person name="Jaros S."/>
            <person name="Januszkiewicz K."/>
            <person name="Wedrychowicz H."/>
        </authorList>
    </citation>
    <scope>NUCLEOTIDE SEQUENCE [LARGE SCALE GENOMIC DNA]</scope>
    <source>
        <strain evidence="3 4">DSM 44523</strain>
    </source>
</reference>
<evidence type="ECO:0000256" key="1">
    <source>
        <dbReference type="ARBA" id="ARBA00008710"/>
    </source>
</evidence>
<dbReference type="PANTHER" id="PTHR39428">
    <property type="entry name" value="F420H(2)-DEPENDENT QUINONE REDUCTASE RV1261C"/>
    <property type="match status" value="1"/>
</dbReference>
<dbReference type="GO" id="GO:0070967">
    <property type="term" value="F:coenzyme F420 binding"/>
    <property type="evidence" value="ECO:0007669"/>
    <property type="project" value="TreeGrafter"/>
</dbReference>
<gene>
    <name evidence="3" type="ORF">SAMN05444320_11231</name>
</gene>
<dbReference type="PANTHER" id="PTHR39428:SF1">
    <property type="entry name" value="F420H(2)-DEPENDENT QUINONE REDUCTASE RV1261C"/>
    <property type="match status" value="1"/>
</dbReference>
<organism evidence="3 4">
    <name type="scientific">Streptoalloteichus hindustanus</name>
    <dbReference type="NCBI Taxonomy" id="2017"/>
    <lineage>
        <taxon>Bacteria</taxon>
        <taxon>Bacillati</taxon>
        <taxon>Actinomycetota</taxon>
        <taxon>Actinomycetes</taxon>
        <taxon>Pseudonocardiales</taxon>
        <taxon>Pseudonocardiaceae</taxon>
        <taxon>Streptoalloteichus</taxon>
    </lineage>
</organism>
<dbReference type="GO" id="GO:0016491">
    <property type="term" value="F:oxidoreductase activity"/>
    <property type="evidence" value="ECO:0007669"/>
    <property type="project" value="InterPro"/>
</dbReference>
<comment type="similarity">
    <text evidence="1">Belongs to the F420H(2)-dependent quinone reductase family.</text>
</comment>
<keyword evidence="4" id="KW-1185">Reference proteome</keyword>
<evidence type="ECO:0000313" key="4">
    <source>
        <dbReference type="Proteomes" id="UP000184501"/>
    </source>
</evidence>
<dbReference type="Pfam" id="PF04075">
    <property type="entry name" value="F420H2_quin_red"/>
    <property type="match status" value="1"/>
</dbReference>
<name>A0A1M5LR32_STRHI</name>
<accession>A0A1M5LR32</accession>
<dbReference type="InterPro" id="IPR004378">
    <property type="entry name" value="F420H2_quin_Rdtase"/>
</dbReference>
<dbReference type="STRING" id="2017.SAMN05444320_11231"/>
<evidence type="ECO:0000313" key="3">
    <source>
        <dbReference type="EMBL" id="SHG67602.1"/>
    </source>
</evidence>
<proteinExistence type="inferred from homology"/>
<dbReference type="NCBIfam" id="TIGR00026">
    <property type="entry name" value="hi_GC_TIGR00026"/>
    <property type="match status" value="1"/>
</dbReference>
<protein>
    <submittedName>
        <fullName evidence="3">Deazaflavin-dependent oxidoreductase, nitroreductase family</fullName>
    </submittedName>
</protein>